<dbReference type="GO" id="GO:0004857">
    <property type="term" value="F:enzyme inhibitor activity"/>
    <property type="evidence" value="ECO:0007669"/>
    <property type="project" value="InterPro"/>
</dbReference>
<dbReference type="OrthoDB" id="1430376at2759"/>
<comment type="subcellular location">
    <subcellularLocation>
        <location evidence="1">Secreted</location>
        <location evidence="1">Extracellular space</location>
        <location evidence="1">Apoplast</location>
    </subcellularLocation>
</comment>
<evidence type="ECO:0000259" key="8">
    <source>
        <dbReference type="SMART" id="SM00856"/>
    </source>
</evidence>
<dbReference type="CDD" id="cd15798">
    <property type="entry name" value="PMEI-like_3"/>
    <property type="match status" value="1"/>
</dbReference>
<comment type="caution">
    <text evidence="9">The sequence shown here is derived from an EMBL/GenBank/DDBJ whole genome shotgun (WGS) entry which is preliminary data.</text>
</comment>
<dbReference type="InterPro" id="IPR035513">
    <property type="entry name" value="Invertase/methylesterase_inhib"/>
</dbReference>
<dbReference type="STRING" id="35608.A0A2U1LQ63"/>
<dbReference type="PANTHER" id="PTHR31080:SF207">
    <property type="entry name" value="PECTINESTERASE INHIBITOR 9"/>
    <property type="match status" value="1"/>
</dbReference>
<feature type="domain" description="Pectinesterase inhibitor" evidence="8">
    <location>
        <begin position="26"/>
        <end position="185"/>
    </location>
</feature>
<dbReference type="PANTHER" id="PTHR31080">
    <property type="entry name" value="PECTINESTERASE INHIBITOR-LIKE"/>
    <property type="match status" value="1"/>
</dbReference>
<accession>A0A2U1LQ63</accession>
<keyword evidence="5" id="KW-1015">Disulfide bond</keyword>
<proteinExistence type="inferred from homology"/>
<reference evidence="9 10" key="1">
    <citation type="journal article" date="2018" name="Mol. Plant">
        <title>The genome of Artemisia annua provides insight into the evolution of Asteraceae family and artemisinin biosynthesis.</title>
        <authorList>
            <person name="Shen Q."/>
            <person name="Zhang L."/>
            <person name="Liao Z."/>
            <person name="Wang S."/>
            <person name="Yan T."/>
            <person name="Shi P."/>
            <person name="Liu M."/>
            <person name="Fu X."/>
            <person name="Pan Q."/>
            <person name="Wang Y."/>
            <person name="Lv Z."/>
            <person name="Lu X."/>
            <person name="Zhang F."/>
            <person name="Jiang W."/>
            <person name="Ma Y."/>
            <person name="Chen M."/>
            <person name="Hao X."/>
            <person name="Li L."/>
            <person name="Tang Y."/>
            <person name="Lv G."/>
            <person name="Zhou Y."/>
            <person name="Sun X."/>
            <person name="Brodelius P.E."/>
            <person name="Rose J.K.C."/>
            <person name="Tang K."/>
        </authorList>
    </citation>
    <scope>NUCLEOTIDE SEQUENCE [LARGE SCALE GENOMIC DNA]</scope>
    <source>
        <strain evidence="10">cv. Huhao1</strain>
        <tissue evidence="9">Leaf</tissue>
    </source>
</reference>
<keyword evidence="10" id="KW-1185">Reference proteome</keyword>
<evidence type="ECO:0000256" key="4">
    <source>
        <dbReference type="ARBA" id="ARBA00022729"/>
    </source>
</evidence>
<evidence type="ECO:0000256" key="5">
    <source>
        <dbReference type="ARBA" id="ARBA00023157"/>
    </source>
</evidence>
<protein>
    <submittedName>
        <fullName evidence="9">Pectinesterase inhibitor domain-containing protein</fullName>
    </submittedName>
</protein>
<sequence>MDRFLFYLVLLLITVKYTTSTGTNTTSLEFVKISCNTTLYPSLCVESLSSYAVSIKDNDQKLAKVALVISLKAAKSMAAYVSTLIETSNIESREYQALKDCDSSMASCVTSLTESLQEIRKMAQFTGQDFIWHMSNVQTWVSSALTNQDTCTDGFSDGSMNGQLKDDLSKKMNTVSQLTSNALALVNGFAKRHKEVTHT</sequence>
<dbReference type="SMART" id="SM00856">
    <property type="entry name" value="PMEI"/>
    <property type="match status" value="1"/>
</dbReference>
<keyword evidence="2" id="KW-0052">Apoplast</keyword>
<dbReference type="Pfam" id="PF04043">
    <property type="entry name" value="PMEI"/>
    <property type="match status" value="1"/>
</dbReference>
<evidence type="ECO:0000256" key="7">
    <source>
        <dbReference type="SAM" id="SignalP"/>
    </source>
</evidence>
<gene>
    <name evidence="9" type="ORF">CTI12_AA464800</name>
</gene>
<evidence type="ECO:0000313" key="10">
    <source>
        <dbReference type="Proteomes" id="UP000245207"/>
    </source>
</evidence>
<keyword evidence="3" id="KW-0964">Secreted</keyword>
<dbReference type="NCBIfam" id="TIGR01614">
    <property type="entry name" value="PME_inhib"/>
    <property type="match status" value="1"/>
</dbReference>
<dbReference type="InterPro" id="IPR051955">
    <property type="entry name" value="PME_Inhibitor"/>
</dbReference>
<dbReference type="FunFam" id="1.20.140.40:FF:000006">
    <property type="entry name" value="Pectinesterase inhibitor 3"/>
    <property type="match status" value="1"/>
</dbReference>
<dbReference type="Gene3D" id="1.20.140.40">
    <property type="entry name" value="Invertase/pectin methylesterase inhibitor family protein"/>
    <property type="match status" value="1"/>
</dbReference>
<evidence type="ECO:0000256" key="3">
    <source>
        <dbReference type="ARBA" id="ARBA00022525"/>
    </source>
</evidence>
<evidence type="ECO:0000256" key="2">
    <source>
        <dbReference type="ARBA" id="ARBA00022523"/>
    </source>
</evidence>
<dbReference type="InterPro" id="IPR006501">
    <property type="entry name" value="Pectinesterase_inhib_dom"/>
</dbReference>
<evidence type="ECO:0000256" key="1">
    <source>
        <dbReference type="ARBA" id="ARBA00004271"/>
    </source>
</evidence>
<dbReference type="Proteomes" id="UP000245207">
    <property type="component" value="Unassembled WGS sequence"/>
</dbReference>
<evidence type="ECO:0000313" key="9">
    <source>
        <dbReference type="EMBL" id="PWA51137.1"/>
    </source>
</evidence>
<dbReference type="EMBL" id="PKPP01008271">
    <property type="protein sequence ID" value="PWA51137.1"/>
    <property type="molecule type" value="Genomic_DNA"/>
</dbReference>
<dbReference type="AlphaFoldDB" id="A0A2U1LQ63"/>
<evidence type="ECO:0000256" key="6">
    <source>
        <dbReference type="ARBA" id="ARBA00038471"/>
    </source>
</evidence>
<dbReference type="GO" id="GO:0048046">
    <property type="term" value="C:apoplast"/>
    <property type="evidence" value="ECO:0007669"/>
    <property type="project" value="UniProtKB-SubCell"/>
</dbReference>
<dbReference type="SUPFAM" id="SSF101148">
    <property type="entry name" value="Plant invertase/pectin methylesterase inhibitor"/>
    <property type="match status" value="1"/>
</dbReference>
<feature type="chain" id="PRO_5015408078" evidence="7">
    <location>
        <begin position="21"/>
        <end position="199"/>
    </location>
</feature>
<keyword evidence="4 7" id="KW-0732">Signal</keyword>
<comment type="similarity">
    <text evidence="6">Belongs to the PMEI family.</text>
</comment>
<feature type="signal peptide" evidence="7">
    <location>
        <begin position="1"/>
        <end position="20"/>
    </location>
</feature>
<organism evidence="9 10">
    <name type="scientific">Artemisia annua</name>
    <name type="common">Sweet wormwood</name>
    <dbReference type="NCBI Taxonomy" id="35608"/>
    <lineage>
        <taxon>Eukaryota</taxon>
        <taxon>Viridiplantae</taxon>
        <taxon>Streptophyta</taxon>
        <taxon>Embryophyta</taxon>
        <taxon>Tracheophyta</taxon>
        <taxon>Spermatophyta</taxon>
        <taxon>Magnoliopsida</taxon>
        <taxon>eudicotyledons</taxon>
        <taxon>Gunneridae</taxon>
        <taxon>Pentapetalae</taxon>
        <taxon>asterids</taxon>
        <taxon>campanulids</taxon>
        <taxon>Asterales</taxon>
        <taxon>Asteraceae</taxon>
        <taxon>Asteroideae</taxon>
        <taxon>Anthemideae</taxon>
        <taxon>Artemisiinae</taxon>
        <taxon>Artemisia</taxon>
    </lineage>
</organism>
<name>A0A2U1LQ63_ARTAN</name>